<keyword evidence="1" id="KW-0812">Transmembrane</keyword>
<evidence type="ECO:0000313" key="3">
    <source>
        <dbReference type="Proteomes" id="UP001183006"/>
    </source>
</evidence>
<feature type="transmembrane region" description="Helical" evidence="1">
    <location>
        <begin position="113"/>
        <end position="132"/>
    </location>
</feature>
<protein>
    <submittedName>
        <fullName evidence="2">Uncharacterized protein</fullName>
    </submittedName>
</protein>
<dbReference type="EMBL" id="CP133594">
    <property type="protein sequence ID" value="WMW23196.1"/>
    <property type="molecule type" value="Genomic_DNA"/>
</dbReference>
<gene>
    <name evidence="2" type="ORF">RE476_05030</name>
</gene>
<sequence>MVNKLNNIHIPEGYSLKRIQFYFWLGLVSAVFLRLIIIADYYNGVLSKLLFYLGVIGYLVFFAHRYHIATRRVSVLKSLELLDKIETRTPLSEDDYRGLQYIMWSLSVSKERMNYLVIFAFSIIAIVLSLALDLGFV</sequence>
<accession>A0AA51UHC7</accession>
<dbReference type="KEGG" id="mmav:RE476_05030"/>
<proteinExistence type="predicted"/>
<evidence type="ECO:0000256" key="1">
    <source>
        <dbReference type="SAM" id="Phobius"/>
    </source>
</evidence>
<reference evidence="2" key="1">
    <citation type="submission" date="2023-08" db="EMBL/GenBank/DDBJ databases">
        <title>Methanolobus mangrovi sp. nov. and Methanolobus sediminis sp. nov, two novel methylotrophic methanogens isolated from mangrove sediments in China.</title>
        <authorList>
            <person name="Zhou J."/>
        </authorList>
    </citation>
    <scope>NUCLEOTIDE SEQUENCE</scope>
    <source>
        <strain evidence="2">FTZ2</strain>
    </source>
</reference>
<organism evidence="2 3">
    <name type="scientific">Methanolobus mangrovi</name>
    <dbReference type="NCBI Taxonomy" id="3072977"/>
    <lineage>
        <taxon>Archaea</taxon>
        <taxon>Methanobacteriati</taxon>
        <taxon>Methanobacteriota</taxon>
        <taxon>Stenosarchaea group</taxon>
        <taxon>Methanomicrobia</taxon>
        <taxon>Methanosarcinales</taxon>
        <taxon>Methanosarcinaceae</taxon>
        <taxon>Methanolobus</taxon>
    </lineage>
</organism>
<evidence type="ECO:0000313" key="2">
    <source>
        <dbReference type="EMBL" id="WMW23196.1"/>
    </source>
</evidence>
<feature type="transmembrane region" description="Helical" evidence="1">
    <location>
        <begin position="21"/>
        <end position="43"/>
    </location>
</feature>
<name>A0AA51UHC7_9EURY</name>
<keyword evidence="1" id="KW-0472">Membrane</keyword>
<dbReference type="AlphaFoldDB" id="A0AA51UHC7"/>
<keyword evidence="3" id="KW-1185">Reference proteome</keyword>
<dbReference type="RefSeq" id="WP_309309312.1">
    <property type="nucleotide sequence ID" value="NZ_CP133594.1"/>
</dbReference>
<keyword evidence="1" id="KW-1133">Transmembrane helix</keyword>
<dbReference type="GeneID" id="84229481"/>
<feature type="transmembrane region" description="Helical" evidence="1">
    <location>
        <begin position="49"/>
        <end position="68"/>
    </location>
</feature>
<dbReference type="Proteomes" id="UP001183006">
    <property type="component" value="Chromosome"/>
</dbReference>